<dbReference type="NCBIfam" id="TIGR04370">
    <property type="entry name" value="glyco_rpt_poly"/>
    <property type="match status" value="1"/>
</dbReference>
<evidence type="ECO:0000256" key="1">
    <source>
        <dbReference type="SAM" id="Phobius"/>
    </source>
</evidence>
<proteinExistence type="predicted"/>
<feature type="transmembrane region" description="Helical" evidence="1">
    <location>
        <begin position="224"/>
        <end position="254"/>
    </location>
</feature>
<feature type="transmembrane region" description="Helical" evidence="1">
    <location>
        <begin position="183"/>
        <end position="203"/>
    </location>
</feature>
<reference evidence="2" key="2">
    <citation type="journal article" date="2021" name="PeerJ">
        <title>Extensive microbial diversity within the chicken gut microbiome revealed by metagenomics and culture.</title>
        <authorList>
            <person name="Gilroy R."/>
            <person name="Ravi A."/>
            <person name="Getino M."/>
            <person name="Pursley I."/>
            <person name="Horton D.L."/>
            <person name="Alikhan N.F."/>
            <person name="Baker D."/>
            <person name="Gharbi K."/>
            <person name="Hall N."/>
            <person name="Watson M."/>
            <person name="Adriaenssens E.M."/>
            <person name="Foster-Nyarko E."/>
            <person name="Jarju S."/>
            <person name="Secka A."/>
            <person name="Antonio M."/>
            <person name="Oren A."/>
            <person name="Chaudhuri R.R."/>
            <person name="La Ragione R."/>
            <person name="Hildebrand F."/>
            <person name="Pallen M.J."/>
        </authorList>
    </citation>
    <scope>NUCLEOTIDE SEQUENCE</scope>
    <source>
        <strain evidence="2">CHK180-2868</strain>
    </source>
</reference>
<feature type="transmembrane region" description="Helical" evidence="1">
    <location>
        <begin position="18"/>
        <end position="36"/>
    </location>
</feature>
<dbReference type="EMBL" id="DVGC01000023">
    <property type="protein sequence ID" value="HIR05119.1"/>
    <property type="molecule type" value="Genomic_DNA"/>
</dbReference>
<feature type="transmembrane region" description="Helical" evidence="1">
    <location>
        <begin position="375"/>
        <end position="394"/>
    </location>
</feature>
<feature type="transmembrane region" description="Helical" evidence="1">
    <location>
        <begin position="406"/>
        <end position="425"/>
    </location>
</feature>
<dbReference type="Proteomes" id="UP000824250">
    <property type="component" value="Unassembled WGS sequence"/>
</dbReference>
<gene>
    <name evidence="2" type="ORF">IAB28_04030</name>
</gene>
<reference evidence="2" key="1">
    <citation type="submission" date="2020-10" db="EMBL/GenBank/DDBJ databases">
        <authorList>
            <person name="Gilroy R."/>
        </authorList>
    </citation>
    <scope>NUCLEOTIDE SEQUENCE</scope>
    <source>
        <strain evidence="2">CHK180-2868</strain>
    </source>
</reference>
<comment type="caution">
    <text evidence="2">The sequence shown here is derived from an EMBL/GenBank/DDBJ whole genome shotgun (WGS) entry which is preliminary data.</text>
</comment>
<protein>
    <submittedName>
        <fullName evidence="2">Oligosaccharide repeat unit polymerase</fullName>
    </submittedName>
</protein>
<evidence type="ECO:0000313" key="2">
    <source>
        <dbReference type="EMBL" id="HIR05119.1"/>
    </source>
</evidence>
<keyword evidence="1" id="KW-0472">Membrane</keyword>
<sequence length="462" mass="52088">MLVYVICYGAGMLFASSAHYYLSGAALLFAALWLYGGDCRKSGNLLDLKALFSLFFVGGQGISCLKLSRLQTDWASMTWLCFFGAVVCFRLACDLVGKKLSSGREAAKEGQSGERSVQAEPGFAVLGNGEQGNRYDVWIFRAVILLTALSLAAFLLEAAILGYVPFLVRGVPHAYSYFHISGVHYVTVSCVLVPSMAVLWWFYTGGFRGEKRNKRKTALVCGAVLAALAIPILCVSRFQLIFGVILAVLIFMVVTGNKKLRYLVMAAAALVPLYVVLTIARSHDVEYLNGIFEMKNSRMPIFITQPYMYIANNYDNFNCLVEQLPEHSMGLKGMFPLWALTGLKFLVPELVNWPLYTTKEELTTVTLFYDAYYDFGILGVMGFGALLGAAARFLTWKTRPGKNPAWYLLYSQAALYFMLSFFTTWYSNPTTWFYFAVTLAFAIWCDERKNIFWRFYLWYQKK</sequence>
<dbReference type="AlphaFoldDB" id="A0A9D1A329"/>
<feature type="transmembrane region" description="Helical" evidence="1">
    <location>
        <begin position="74"/>
        <end position="93"/>
    </location>
</feature>
<feature type="transmembrane region" description="Helical" evidence="1">
    <location>
        <begin position="431"/>
        <end position="447"/>
    </location>
</feature>
<accession>A0A9D1A329</accession>
<keyword evidence="1" id="KW-0812">Transmembrane</keyword>
<feature type="transmembrane region" description="Helical" evidence="1">
    <location>
        <begin position="138"/>
        <end position="163"/>
    </location>
</feature>
<organism evidence="2 3">
    <name type="scientific">Candidatus Copromonas faecavium</name>
    <name type="common">nom. illeg.</name>
    <dbReference type="NCBI Taxonomy" id="2840740"/>
    <lineage>
        <taxon>Bacteria</taxon>
        <taxon>Bacillati</taxon>
        <taxon>Bacillota</taxon>
        <taxon>Clostridia</taxon>
        <taxon>Lachnospirales</taxon>
        <taxon>Lachnospiraceae</taxon>
        <taxon>Candidatus Copromonas (nom. illeg.)</taxon>
    </lineage>
</organism>
<feature type="transmembrane region" description="Helical" evidence="1">
    <location>
        <begin position="260"/>
        <end position="280"/>
    </location>
</feature>
<name>A0A9D1A329_9FIRM</name>
<keyword evidence="1" id="KW-1133">Transmembrane helix</keyword>
<evidence type="ECO:0000313" key="3">
    <source>
        <dbReference type="Proteomes" id="UP000824250"/>
    </source>
</evidence>